<comment type="caution">
    <text evidence="3">The sequence shown here is derived from an EMBL/GenBank/DDBJ whole genome shotgun (WGS) entry which is preliminary data.</text>
</comment>
<evidence type="ECO:0000313" key="4">
    <source>
        <dbReference type="Proteomes" id="UP000186817"/>
    </source>
</evidence>
<protein>
    <submittedName>
        <fullName evidence="3">Uncharacterized protein</fullName>
    </submittedName>
</protein>
<reference evidence="3 4" key="1">
    <citation type="submission" date="2016-02" db="EMBL/GenBank/DDBJ databases">
        <title>Genome analysis of coral dinoflagellate symbionts highlights evolutionary adaptations to a symbiotic lifestyle.</title>
        <authorList>
            <person name="Aranda M."/>
            <person name="Li Y."/>
            <person name="Liew Y.J."/>
            <person name="Baumgarten S."/>
            <person name="Simakov O."/>
            <person name="Wilson M."/>
            <person name="Piel J."/>
            <person name="Ashoor H."/>
            <person name="Bougouffa S."/>
            <person name="Bajic V.B."/>
            <person name="Ryu T."/>
            <person name="Ravasi T."/>
            <person name="Bayer T."/>
            <person name="Micklem G."/>
            <person name="Kim H."/>
            <person name="Bhak J."/>
            <person name="Lajeunesse T.C."/>
            <person name="Voolstra C.R."/>
        </authorList>
    </citation>
    <scope>NUCLEOTIDE SEQUENCE [LARGE SCALE GENOMIC DNA]</scope>
    <source>
        <strain evidence="3 4">CCMP2467</strain>
    </source>
</reference>
<name>A0A1Q9CSH1_SYMMI</name>
<accession>A0A1Q9CSH1</accession>
<organism evidence="3 4">
    <name type="scientific">Symbiodinium microadriaticum</name>
    <name type="common">Dinoflagellate</name>
    <name type="synonym">Zooxanthella microadriatica</name>
    <dbReference type="NCBI Taxonomy" id="2951"/>
    <lineage>
        <taxon>Eukaryota</taxon>
        <taxon>Sar</taxon>
        <taxon>Alveolata</taxon>
        <taxon>Dinophyceae</taxon>
        <taxon>Suessiales</taxon>
        <taxon>Symbiodiniaceae</taxon>
        <taxon>Symbiodinium</taxon>
    </lineage>
</organism>
<dbReference type="Proteomes" id="UP000186817">
    <property type="component" value="Unassembled WGS sequence"/>
</dbReference>
<dbReference type="EMBL" id="LSRX01000950">
    <property type="protein sequence ID" value="OLP85874.1"/>
    <property type="molecule type" value="Genomic_DNA"/>
</dbReference>
<evidence type="ECO:0000256" key="1">
    <source>
        <dbReference type="SAM" id="MobiDB-lite"/>
    </source>
</evidence>
<keyword evidence="4" id="KW-1185">Reference proteome</keyword>
<proteinExistence type="predicted"/>
<gene>
    <name evidence="3" type="ORF">AK812_SmicGene33064</name>
</gene>
<feature type="region of interest" description="Disordered" evidence="1">
    <location>
        <begin position="37"/>
        <end position="73"/>
    </location>
</feature>
<evidence type="ECO:0000256" key="2">
    <source>
        <dbReference type="SAM" id="SignalP"/>
    </source>
</evidence>
<feature type="chain" id="PRO_5011982817" evidence="2">
    <location>
        <begin position="31"/>
        <end position="130"/>
    </location>
</feature>
<evidence type="ECO:0000313" key="3">
    <source>
        <dbReference type="EMBL" id="OLP85874.1"/>
    </source>
</evidence>
<dbReference type="OrthoDB" id="10274869at2759"/>
<feature type="signal peptide" evidence="2">
    <location>
        <begin position="1"/>
        <end position="30"/>
    </location>
</feature>
<keyword evidence="2" id="KW-0732">Signal</keyword>
<dbReference type="AlphaFoldDB" id="A0A1Q9CSH1"/>
<sequence>MARWASEVRRFRSRGLCMCVLALLTVLSLAGSHSFLGPQNNQGKRKTPSIEAVGKDPMGAFRDVPTAQTAPEDEHKALKDIGGTMISLVFWAVFIRAIVIEEHYLPYQEMRTSLMMEGMGGSQIHVFPTD</sequence>